<dbReference type="Proteomes" id="UP000064189">
    <property type="component" value="Unassembled WGS sequence"/>
</dbReference>
<name>A0A109N0N8_9BACI</name>
<dbReference type="InterPro" id="IPR036388">
    <property type="entry name" value="WH-like_DNA-bd_sf"/>
</dbReference>
<dbReference type="AlphaFoldDB" id="A0A109N0N8"/>
<dbReference type="InterPro" id="IPR000847">
    <property type="entry name" value="LysR_HTH_N"/>
</dbReference>
<dbReference type="SUPFAM" id="SSF46785">
    <property type="entry name" value="Winged helix' DNA-binding domain"/>
    <property type="match status" value="1"/>
</dbReference>
<dbReference type="GO" id="GO:0000976">
    <property type="term" value="F:transcription cis-regulatory region binding"/>
    <property type="evidence" value="ECO:0007669"/>
    <property type="project" value="TreeGrafter"/>
</dbReference>
<protein>
    <submittedName>
        <fullName evidence="6">Transcriptional regulator</fullName>
    </submittedName>
</protein>
<dbReference type="PANTHER" id="PTHR30126">
    <property type="entry name" value="HTH-TYPE TRANSCRIPTIONAL REGULATOR"/>
    <property type="match status" value="1"/>
</dbReference>
<evidence type="ECO:0000256" key="3">
    <source>
        <dbReference type="ARBA" id="ARBA00023125"/>
    </source>
</evidence>
<dbReference type="PRINTS" id="PR00039">
    <property type="entry name" value="HTHLYSR"/>
</dbReference>
<organism evidence="6 7">
    <name type="scientific">Peribacillus simplex</name>
    <dbReference type="NCBI Taxonomy" id="1478"/>
    <lineage>
        <taxon>Bacteria</taxon>
        <taxon>Bacillati</taxon>
        <taxon>Bacillota</taxon>
        <taxon>Bacilli</taxon>
        <taxon>Bacillales</taxon>
        <taxon>Bacillaceae</taxon>
        <taxon>Peribacillus</taxon>
    </lineage>
</organism>
<keyword evidence="7" id="KW-1185">Reference proteome</keyword>
<dbReference type="Gene3D" id="1.10.10.10">
    <property type="entry name" value="Winged helix-like DNA-binding domain superfamily/Winged helix DNA-binding domain"/>
    <property type="match status" value="1"/>
</dbReference>
<proteinExistence type="inferred from homology"/>
<dbReference type="InterPro" id="IPR036390">
    <property type="entry name" value="WH_DNA-bd_sf"/>
</dbReference>
<comment type="caution">
    <text evidence="6">The sequence shown here is derived from an EMBL/GenBank/DDBJ whole genome shotgun (WGS) entry which is preliminary data.</text>
</comment>
<reference evidence="6 7" key="1">
    <citation type="submission" date="2015-11" db="EMBL/GenBank/DDBJ databases">
        <title>Genome Sequence of Bacillus simplex strain VanAntwerpen2.</title>
        <authorList>
            <person name="Couger M.B."/>
        </authorList>
    </citation>
    <scope>NUCLEOTIDE SEQUENCE [LARGE SCALE GENOMIC DNA]</scope>
    <source>
        <strain evidence="6 7">VanAntwerpen02</strain>
    </source>
</reference>
<keyword evidence="2" id="KW-0805">Transcription regulation</keyword>
<dbReference type="SUPFAM" id="SSF53850">
    <property type="entry name" value="Periplasmic binding protein-like II"/>
    <property type="match status" value="1"/>
</dbReference>
<feature type="domain" description="HTH lysR-type" evidence="5">
    <location>
        <begin position="1"/>
        <end position="58"/>
    </location>
</feature>
<evidence type="ECO:0000313" key="7">
    <source>
        <dbReference type="Proteomes" id="UP000064189"/>
    </source>
</evidence>
<dbReference type="GO" id="GO:0003700">
    <property type="term" value="F:DNA-binding transcription factor activity"/>
    <property type="evidence" value="ECO:0007669"/>
    <property type="project" value="InterPro"/>
</dbReference>
<comment type="similarity">
    <text evidence="1">Belongs to the LysR transcriptional regulatory family.</text>
</comment>
<dbReference type="FunFam" id="1.10.10.10:FF:000001">
    <property type="entry name" value="LysR family transcriptional regulator"/>
    <property type="match status" value="1"/>
</dbReference>
<evidence type="ECO:0000256" key="1">
    <source>
        <dbReference type="ARBA" id="ARBA00009437"/>
    </source>
</evidence>
<dbReference type="Pfam" id="PF03466">
    <property type="entry name" value="LysR_substrate"/>
    <property type="match status" value="1"/>
</dbReference>
<evidence type="ECO:0000256" key="2">
    <source>
        <dbReference type="ARBA" id="ARBA00023015"/>
    </source>
</evidence>
<dbReference type="Pfam" id="PF00126">
    <property type="entry name" value="HTH_1"/>
    <property type="match status" value="1"/>
</dbReference>
<keyword evidence="4" id="KW-0804">Transcription</keyword>
<gene>
    <name evidence="6" type="ORF">AS888_17340</name>
</gene>
<accession>A0A109N0N8</accession>
<keyword evidence="3" id="KW-0238">DNA-binding</keyword>
<dbReference type="PROSITE" id="PS50931">
    <property type="entry name" value="HTH_LYSR"/>
    <property type="match status" value="1"/>
</dbReference>
<sequence>MNLHALRLFHTVAEKGNVTRAAEELNISQPAVTAQIKKLEQEIGLNLLSPKGRGILLTQAGLQLAKQAKRLFSLEAEIDSYINQLKNGAVGKLRIVATYLPANFLLPKWIGRYKQRYPEVEVELTTTNSRSAIDQLINYEAEIAFIGGRKEFNPFIHSKELLEDKMVFVVHKDHKFASKHITLAEMAREPFVFREEGSSSREKLVSLCKIHHVNEPIVGLQINGLNETIRTVIEGYGVTFVSSLEVNEYITRGEVGTVYVDEIQLKNPISLCTRKKDTLAETALNFIQMIEKDEN</sequence>
<evidence type="ECO:0000313" key="6">
    <source>
        <dbReference type="EMBL" id="KWW21349.1"/>
    </source>
</evidence>
<dbReference type="PANTHER" id="PTHR30126:SF40">
    <property type="entry name" value="HTH-TYPE TRANSCRIPTIONAL REGULATOR GLTR"/>
    <property type="match status" value="1"/>
</dbReference>
<evidence type="ECO:0000259" key="5">
    <source>
        <dbReference type="PROSITE" id="PS50931"/>
    </source>
</evidence>
<dbReference type="RefSeq" id="WP_061141699.1">
    <property type="nucleotide sequence ID" value="NZ_LNNH01000012.1"/>
</dbReference>
<dbReference type="EMBL" id="LNNH01000012">
    <property type="protein sequence ID" value="KWW21349.1"/>
    <property type="molecule type" value="Genomic_DNA"/>
</dbReference>
<dbReference type="Gene3D" id="3.40.190.10">
    <property type="entry name" value="Periplasmic binding protein-like II"/>
    <property type="match status" value="2"/>
</dbReference>
<dbReference type="InterPro" id="IPR005119">
    <property type="entry name" value="LysR_subst-bd"/>
</dbReference>
<evidence type="ECO:0000256" key="4">
    <source>
        <dbReference type="ARBA" id="ARBA00023163"/>
    </source>
</evidence>